<accession>A0ABU8KU11</accession>
<dbReference type="EC" id="2.3.1.-" evidence="2"/>
<keyword evidence="2" id="KW-0808">Transferase</keyword>
<dbReference type="Proteomes" id="UP001387293">
    <property type="component" value="Unassembled WGS sequence"/>
</dbReference>
<dbReference type="RefSeq" id="WP_337105948.1">
    <property type="nucleotide sequence ID" value="NZ_JAPYKS010000005.1"/>
</dbReference>
<reference evidence="2 3" key="1">
    <citation type="submission" date="2022-12" db="EMBL/GenBank/DDBJ databases">
        <authorList>
            <person name="Muema E."/>
        </authorList>
    </citation>
    <scope>NUCLEOTIDE SEQUENCE [LARGE SCALE GENOMIC DNA]</scope>
    <source>
        <strain evidence="3">1326</strain>
    </source>
</reference>
<dbReference type="InterPro" id="IPR016181">
    <property type="entry name" value="Acyl_CoA_acyltransferase"/>
</dbReference>
<sequence length="330" mass="36303">MSKPVLRSEIIDDPARFDTLAPHWWRLWEQSSSATPFQSPAWLLPWWRTFAPGDLATVAVWRGGDLIGLAPLYLEHGTAGSKLLPVGISLSDYLDILCVPGTEAQVVAIIAEKILSVGWSQWILSDLPEGGAGLAVTHPDLKAGRPAAHGACPVLAIAGDETLAGCVPSRRRRQLRRAHQAASRRGRTALSSARGDAQRFLDQLIRLHHARWAGHGGGVLADVAVEQFHRRAVPLLDARGLVRCWLLAIDGKTVGAYYGFHHRGRAYAYLGGFDPAYAEESPSAILIGHAIAESIREGAREFDFLRGQEAYKYGWGAIDRWTMRRIWTRS</sequence>
<organism evidence="2 3">
    <name type="scientific">Mesorhizobium salmacidum</name>
    <dbReference type="NCBI Taxonomy" id="3015171"/>
    <lineage>
        <taxon>Bacteria</taxon>
        <taxon>Pseudomonadati</taxon>
        <taxon>Pseudomonadota</taxon>
        <taxon>Alphaproteobacteria</taxon>
        <taxon>Hyphomicrobiales</taxon>
        <taxon>Phyllobacteriaceae</taxon>
        <taxon>Mesorhizobium</taxon>
    </lineage>
</organism>
<keyword evidence="2" id="KW-0012">Acyltransferase</keyword>
<dbReference type="Gene3D" id="3.40.630.30">
    <property type="match status" value="1"/>
</dbReference>
<dbReference type="SUPFAM" id="SSF55729">
    <property type="entry name" value="Acyl-CoA N-acyltransferases (Nat)"/>
    <property type="match status" value="1"/>
</dbReference>
<name>A0ABU8KU11_9HYPH</name>
<comment type="caution">
    <text evidence="2">The sequence shown here is derived from an EMBL/GenBank/DDBJ whole genome shotgun (WGS) entry which is preliminary data.</text>
</comment>
<evidence type="ECO:0000259" key="1">
    <source>
        <dbReference type="Pfam" id="PF13480"/>
    </source>
</evidence>
<keyword evidence="3" id="KW-1185">Reference proteome</keyword>
<dbReference type="Pfam" id="PF13480">
    <property type="entry name" value="Acetyltransf_6"/>
    <property type="match status" value="1"/>
</dbReference>
<proteinExistence type="predicted"/>
<protein>
    <submittedName>
        <fullName evidence="2">GNAT family N-acetyltransferase</fullName>
        <ecNumber evidence="2">2.3.1.-</ecNumber>
    </submittedName>
</protein>
<dbReference type="EMBL" id="JAPYKS010000005">
    <property type="protein sequence ID" value="MEI9408915.1"/>
    <property type="molecule type" value="Genomic_DNA"/>
</dbReference>
<dbReference type="InterPro" id="IPR038740">
    <property type="entry name" value="BioF2-like_GNAT_dom"/>
</dbReference>
<gene>
    <name evidence="2" type="ORF">O7A60_09050</name>
</gene>
<feature type="domain" description="BioF2-like acetyltransferase" evidence="1">
    <location>
        <begin position="169"/>
        <end position="312"/>
    </location>
</feature>
<evidence type="ECO:0000313" key="2">
    <source>
        <dbReference type="EMBL" id="MEI9408915.1"/>
    </source>
</evidence>
<evidence type="ECO:0000313" key="3">
    <source>
        <dbReference type="Proteomes" id="UP001387293"/>
    </source>
</evidence>
<dbReference type="GO" id="GO:0016746">
    <property type="term" value="F:acyltransferase activity"/>
    <property type="evidence" value="ECO:0007669"/>
    <property type="project" value="UniProtKB-KW"/>
</dbReference>